<feature type="transmembrane region" description="Helical" evidence="2">
    <location>
        <begin position="138"/>
        <end position="161"/>
    </location>
</feature>
<dbReference type="SUPFAM" id="SSF103473">
    <property type="entry name" value="MFS general substrate transporter"/>
    <property type="match status" value="1"/>
</dbReference>
<feature type="transmembrane region" description="Helical" evidence="2">
    <location>
        <begin position="76"/>
        <end position="92"/>
    </location>
</feature>
<dbReference type="PANTHER" id="PTHR11328:SF24">
    <property type="entry name" value="MAJOR FACILITATOR SUPERFAMILY (MFS) PROFILE DOMAIN-CONTAINING PROTEIN"/>
    <property type="match status" value="1"/>
</dbReference>
<reference evidence="3 4" key="1">
    <citation type="submission" date="2019-04" db="EMBL/GenBank/DDBJ databases">
        <authorList>
            <person name="Hwang J.C."/>
        </authorList>
    </citation>
    <scope>NUCLEOTIDE SEQUENCE [LARGE SCALE GENOMIC DNA]</scope>
    <source>
        <strain evidence="3 4">IMCC35002</strain>
    </source>
</reference>
<dbReference type="Pfam" id="PF13347">
    <property type="entry name" value="MFS_2"/>
    <property type="match status" value="1"/>
</dbReference>
<evidence type="ECO:0000256" key="1">
    <source>
        <dbReference type="ARBA" id="ARBA00009617"/>
    </source>
</evidence>
<dbReference type="Proteomes" id="UP000305675">
    <property type="component" value="Unassembled WGS sequence"/>
</dbReference>
<feature type="transmembrane region" description="Helical" evidence="2">
    <location>
        <begin position="173"/>
        <end position="192"/>
    </location>
</feature>
<dbReference type="InterPro" id="IPR039672">
    <property type="entry name" value="MFS_2"/>
</dbReference>
<keyword evidence="2" id="KW-0812">Transmembrane</keyword>
<gene>
    <name evidence="3" type="ORF">FCL42_17120</name>
</gene>
<dbReference type="OrthoDB" id="181905at2"/>
<feature type="transmembrane region" description="Helical" evidence="2">
    <location>
        <begin position="38"/>
        <end position="55"/>
    </location>
</feature>
<feature type="transmembrane region" description="Helical" evidence="2">
    <location>
        <begin position="98"/>
        <end position="117"/>
    </location>
</feature>
<evidence type="ECO:0000313" key="4">
    <source>
        <dbReference type="Proteomes" id="UP000305675"/>
    </source>
</evidence>
<dbReference type="GO" id="GO:0005886">
    <property type="term" value="C:plasma membrane"/>
    <property type="evidence" value="ECO:0007669"/>
    <property type="project" value="TreeGrafter"/>
</dbReference>
<keyword evidence="2" id="KW-1133">Transmembrane helix</keyword>
<comment type="similarity">
    <text evidence="1">Belongs to the sodium:galactoside symporter (TC 2.A.2) family.</text>
</comment>
<dbReference type="Gene3D" id="1.20.1250.20">
    <property type="entry name" value="MFS general substrate transporter like domains"/>
    <property type="match status" value="1"/>
</dbReference>
<evidence type="ECO:0000313" key="3">
    <source>
        <dbReference type="EMBL" id="TKB51748.1"/>
    </source>
</evidence>
<keyword evidence="4" id="KW-1185">Reference proteome</keyword>
<feature type="transmembrane region" description="Helical" evidence="2">
    <location>
        <begin position="313"/>
        <end position="337"/>
    </location>
</feature>
<protein>
    <submittedName>
        <fullName evidence="3">MFS transporter</fullName>
    </submittedName>
</protein>
<dbReference type="GO" id="GO:0008643">
    <property type="term" value="P:carbohydrate transport"/>
    <property type="evidence" value="ECO:0007669"/>
    <property type="project" value="InterPro"/>
</dbReference>
<name>A0A4U1BM37_9GAMM</name>
<feature type="transmembrane region" description="Helical" evidence="2">
    <location>
        <begin position="283"/>
        <end position="301"/>
    </location>
</feature>
<feature type="transmembrane region" description="Helical" evidence="2">
    <location>
        <begin position="253"/>
        <end position="271"/>
    </location>
</feature>
<comment type="caution">
    <text evidence="3">The sequence shown here is derived from an EMBL/GenBank/DDBJ whole genome shotgun (WGS) entry which is preliminary data.</text>
</comment>
<keyword evidence="2" id="KW-0472">Membrane</keyword>
<dbReference type="InterPro" id="IPR036259">
    <property type="entry name" value="MFS_trans_sf"/>
</dbReference>
<accession>A0A4U1BM37</accession>
<sequence length="439" mass="49029">MKRYPTSKLILFSLINLPLSMLMSPTAAILPNYYLEYTAISASALATVMLLMRLFDAVTDPLIGLISDRLGKRKPLMAVGVLMLLASVYPLFQPPSDVGFLYLLLWYLTSSLGWTLIEIPHSTLTAALSDDYHERNRVVVWRQMMGFIGGILFMTMPMLLVGVHKFSPDIFRAIAWVIIIGLPTTLLLLWRITPETHCNHQRPHLMDLWHLWHQLPILRHFMVTQVLFGLATGGISGMFVIYANHYLNLGEDIAMIGMPMPIMTVLSLPIWTQVLKRIEKHHGLGISALFLIISLLFISTIEPGEHALRQMQYGMAAIGCAVGLSSLVLPSMLADLLDYDRWRNRRERGATLFAIQALVFKLNQGVGGAAALGLAVLYGFNGKEVAAADGMFGLQLGFLGWPILLLLPTLALIKNYRLGQQAQQALIRRLNRRKSTKSA</sequence>
<dbReference type="GO" id="GO:0015293">
    <property type="term" value="F:symporter activity"/>
    <property type="evidence" value="ECO:0007669"/>
    <property type="project" value="InterPro"/>
</dbReference>
<dbReference type="PANTHER" id="PTHR11328">
    <property type="entry name" value="MAJOR FACILITATOR SUPERFAMILY DOMAIN-CONTAINING PROTEIN"/>
    <property type="match status" value="1"/>
</dbReference>
<organism evidence="3 4">
    <name type="scientific">Ferrimonas aestuarii</name>
    <dbReference type="NCBI Taxonomy" id="2569539"/>
    <lineage>
        <taxon>Bacteria</taxon>
        <taxon>Pseudomonadati</taxon>
        <taxon>Pseudomonadota</taxon>
        <taxon>Gammaproteobacteria</taxon>
        <taxon>Alteromonadales</taxon>
        <taxon>Ferrimonadaceae</taxon>
        <taxon>Ferrimonas</taxon>
    </lineage>
</organism>
<feature type="transmembrane region" description="Helical" evidence="2">
    <location>
        <begin position="226"/>
        <end position="247"/>
    </location>
</feature>
<dbReference type="RefSeq" id="WP_136864653.1">
    <property type="nucleotide sequence ID" value="NZ_SWCJ01000017.1"/>
</dbReference>
<feature type="transmembrane region" description="Helical" evidence="2">
    <location>
        <begin position="392"/>
        <end position="413"/>
    </location>
</feature>
<proteinExistence type="inferred from homology"/>
<feature type="transmembrane region" description="Helical" evidence="2">
    <location>
        <begin position="358"/>
        <end position="380"/>
    </location>
</feature>
<dbReference type="EMBL" id="SWCJ01000017">
    <property type="protein sequence ID" value="TKB51748.1"/>
    <property type="molecule type" value="Genomic_DNA"/>
</dbReference>
<dbReference type="AlphaFoldDB" id="A0A4U1BM37"/>
<evidence type="ECO:0000256" key="2">
    <source>
        <dbReference type="SAM" id="Phobius"/>
    </source>
</evidence>